<keyword evidence="1" id="KW-1133">Transmembrane helix</keyword>
<accession>A0ABS1WH70</accession>
<evidence type="ECO:0000313" key="4">
    <source>
        <dbReference type="Proteomes" id="UP000605013"/>
    </source>
</evidence>
<reference evidence="3 4" key="1">
    <citation type="submission" date="2020-12" db="EMBL/GenBank/DDBJ databases">
        <title>Olleya sediminilitoris sp. nov., isolated from a tidal flat.</title>
        <authorList>
            <person name="Park S."/>
            <person name="Yoon J.-H."/>
        </authorList>
    </citation>
    <scope>NUCLEOTIDE SEQUENCE [LARGE SCALE GENOMIC DNA]</scope>
    <source>
        <strain evidence="3 4">YSTF-M6</strain>
    </source>
</reference>
<keyword evidence="4" id="KW-1185">Reference proteome</keyword>
<feature type="chain" id="PRO_5046782191" description="Signal peptidase" evidence="2">
    <location>
        <begin position="23"/>
        <end position="75"/>
    </location>
</feature>
<feature type="transmembrane region" description="Helical" evidence="1">
    <location>
        <begin position="46"/>
        <end position="64"/>
    </location>
</feature>
<keyword evidence="2" id="KW-0732">Signal</keyword>
<keyword evidence="1" id="KW-0472">Membrane</keyword>
<comment type="caution">
    <text evidence="3">The sequence shown here is derived from an EMBL/GenBank/DDBJ whole genome shotgun (WGS) entry which is preliminary data.</text>
</comment>
<feature type="signal peptide" evidence="2">
    <location>
        <begin position="1"/>
        <end position="22"/>
    </location>
</feature>
<dbReference type="InterPro" id="IPR058207">
    <property type="entry name" value="PID_CTERM"/>
</dbReference>
<evidence type="ECO:0008006" key="5">
    <source>
        <dbReference type="Google" id="ProtNLM"/>
    </source>
</evidence>
<dbReference type="Proteomes" id="UP000605013">
    <property type="component" value="Unassembled WGS sequence"/>
</dbReference>
<evidence type="ECO:0000256" key="2">
    <source>
        <dbReference type="SAM" id="SignalP"/>
    </source>
</evidence>
<dbReference type="RefSeq" id="WP_028607206.1">
    <property type="nucleotide sequence ID" value="NZ_JAEMEF010000001.1"/>
</dbReference>
<evidence type="ECO:0000313" key="3">
    <source>
        <dbReference type="EMBL" id="MBL7558398.1"/>
    </source>
</evidence>
<evidence type="ECO:0000256" key="1">
    <source>
        <dbReference type="SAM" id="Phobius"/>
    </source>
</evidence>
<name>A0ABS1WH70_9FLAO</name>
<gene>
    <name evidence="3" type="ORF">JAO71_01175</name>
</gene>
<protein>
    <recommendedName>
        <fullName evidence="5">Signal peptidase</fullName>
    </recommendedName>
</protein>
<organism evidence="3 4">
    <name type="scientific">Olleya sediminilitoris</name>
    <dbReference type="NCBI Taxonomy" id="2795739"/>
    <lineage>
        <taxon>Bacteria</taxon>
        <taxon>Pseudomonadati</taxon>
        <taxon>Bacteroidota</taxon>
        <taxon>Flavobacteriia</taxon>
        <taxon>Flavobacteriales</taxon>
        <taxon>Flavobacteriaceae</taxon>
    </lineage>
</organism>
<sequence>MKKIKTLIVPVLFLLISSVVVSQNIATPPMPAAPGGAASTPPPGLPIDGGLVILIALGMVYGVYKLIMKQKTLNV</sequence>
<dbReference type="NCBIfam" id="NF046080">
    <property type="entry name" value="PID_CTERM"/>
    <property type="match status" value="1"/>
</dbReference>
<keyword evidence="1" id="KW-0812">Transmembrane</keyword>
<dbReference type="EMBL" id="JAEMEF010000001">
    <property type="protein sequence ID" value="MBL7558398.1"/>
    <property type="molecule type" value="Genomic_DNA"/>
</dbReference>
<proteinExistence type="predicted"/>